<dbReference type="Proteomes" id="UP001057753">
    <property type="component" value="Unassembled WGS sequence"/>
</dbReference>
<evidence type="ECO:0000313" key="1">
    <source>
        <dbReference type="EMBL" id="MCR6095352.1"/>
    </source>
</evidence>
<evidence type="ECO:0000313" key="2">
    <source>
        <dbReference type="Proteomes" id="UP001057753"/>
    </source>
</evidence>
<proteinExistence type="predicted"/>
<protein>
    <recommendedName>
        <fullName evidence="3">Lipoprotein</fullName>
    </recommendedName>
</protein>
<sequence length="180" mass="20204">MNKLRWTFILSLIIVLQGCGNGEETFDILFFTKELSKQTSEAEVSKVILEHVDHLSEDGLSVTFHVPMAEKFFIEVASHEGDLIIADEVLLEAGVMPDGLQPLDSIVESKGEPTPNYPYEKQDPQTGEWRYYALPLSEQMTVIEDLGVEMNERIGAIIPIYSDYNELSLEVLQILGGKVD</sequence>
<dbReference type="EMBL" id="JABXYM010000001">
    <property type="protein sequence ID" value="MCR6095352.1"/>
    <property type="molecule type" value="Genomic_DNA"/>
</dbReference>
<name>A0A9Q4AZN9_SALAG</name>
<keyword evidence="2" id="KW-1185">Reference proteome</keyword>
<reference evidence="1" key="1">
    <citation type="submission" date="2020-06" db="EMBL/GenBank/DDBJ databases">
        <title>Insight into the genomes of haloalkaliphilic bacilli from Kenyan soda lakes.</title>
        <authorList>
            <person name="Mwirichia R."/>
            <person name="Villamizar G.C."/>
            <person name="Poehlein A."/>
            <person name="Mugweru J."/>
            <person name="Kipnyargis A."/>
            <person name="Kiplimo D."/>
            <person name="Orwa P."/>
            <person name="Daniel R."/>
        </authorList>
    </citation>
    <scope>NUCLEOTIDE SEQUENCE</scope>
    <source>
        <strain evidence="1">B1096_S55</strain>
    </source>
</reference>
<dbReference type="RefSeq" id="WP_257820049.1">
    <property type="nucleotide sequence ID" value="NZ_JABXYM010000001.1"/>
</dbReference>
<dbReference type="AlphaFoldDB" id="A0A9Q4AZN9"/>
<organism evidence="1 2">
    <name type="scientific">Salipaludibacillus agaradhaerens</name>
    <name type="common">Bacillus agaradhaerens</name>
    <dbReference type="NCBI Taxonomy" id="76935"/>
    <lineage>
        <taxon>Bacteria</taxon>
        <taxon>Bacillati</taxon>
        <taxon>Bacillota</taxon>
        <taxon>Bacilli</taxon>
        <taxon>Bacillales</taxon>
        <taxon>Bacillaceae</taxon>
    </lineage>
</organism>
<gene>
    <name evidence="1" type="ORF">HXA33_02240</name>
</gene>
<comment type="caution">
    <text evidence="1">The sequence shown here is derived from an EMBL/GenBank/DDBJ whole genome shotgun (WGS) entry which is preliminary data.</text>
</comment>
<evidence type="ECO:0008006" key="3">
    <source>
        <dbReference type="Google" id="ProtNLM"/>
    </source>
</evidence>
<accession>A0A9Q4AZN9</accession>
<dbReference type="PROSITE" id="PS51257">
    <property type="entry name" value="PROKAR_LIPOPROTEIN"/>
    <property type="match status" value="1"/>
</dbReference>